<evidence type="ECO:0000256" key="4">
    <source>
        <dbReference type="ARBA" id="ARBA00022840"/>
    </source>
</evidence>
<dbReference type="RefSeq" id="WP_052914538.1">
    <property type="nucleotide sequence ID" value="NZ_JWIO01000014.1"/>
</dbReference>
<dbReference type="EMBL" id="JWIO01000014">
    <property type="protein sequence ID" value="KLL11498.1"/>
    <property type="molecule type" value="Genomic_DNA"/>
</dbReference>
<dbReference type="PROSITE" id="PS00211">
    <property type="entry name" value="ABC_TRANSPORTER_1"/>
    <property type="match status" value="1"/>
</dbReference>
<dbReference type="Pfam" id="PF00005">
    <property type="entry name" value="ABC_tran"/>
    <property type="match status" value="1"/>
</dbReference>
<evidence type="ECO:0000256" key="2">
    <source>
        <dbReference type="ARBA" id="ARBA00022448"/>
    </source>
</evidence>
<feature type="compositionally biased region" description="Basic and acidic residues" evidence="5">
    <location>
        <begin position="152"/>
        <end position="163"/>
    </location>
</feature>
<gene>
    <name evidence="7" type="ORF">FrCorBMG51_10490</name>
</gene>
<keyword evidence="4" id="KW-0067">ATP-binding</keyword>
<evidence type="ECO:0000313" key="8">
    <source>
        <dbReference type="Proteomes" id="UP000035425"/>
    </source>
</evidence>
<keyword evidence="3" id="KW-0547">Nucleotide-binding</keyword>
<dbReference type="Proteomes" id="UP000035425">
    <property type="component" value="Unassembled WGS sequence"/>
</dbReference>
<keyword evidence="2" id="KW-0813">Transport</keyword>
<evidence type="ECO:0000259" key="6">
    <source>
        <dbReference type="PROSITE" id="PS50893"/>
    </source>
</evidence>
<feature type="compositionally biased region" description="Low complexity" evidence="5">
    <location>
        <begin position="124"/>
        <end position="134"/>
    </location>
</feature>
<sequence length="303" mass="31981">MTLFEASGLTRGYRLPRTSLFGPAGVRHAVHNVDLSLPDGHSLGIVGESGSGKSTLVRLLLGLERPDAGTVRYRGRQVRPGRPRDLRWLRREVQVVLQDPLSSLNPRMPVGAIVAEPLECLGTDGNDGNDNSGSGDRGGGGGGGGDGDGDGDDSHSGGGDGRHARAGRHARVDEVLRAVGLDPDVRTRYPHEFSGGQRQRIAIARALAPRPRVLVGDEPVSALDVSVRAQILDLLAALAASYRLSLVVVSHDIGVVARLCDQVIVMHRGEVVERGVTETVLSAPTHTYTRTLMAAVPRLPGAG</sequence>
<proteinExistence type="inferred from homology"/>
<feature type="region of interest" description="Disordered" evidence="5">
    <location>
        <begin position="121"/>
        <end position="169"/>
    </location>
</feature>
<dbReference type="InterPro" id="IPR027417">
    <property type="entry name" value="P-loop_NTPase"/>
</dbReference>
<evidence type="ECO:0000256" key="1">
    <source>
        <dbReference type="ARBA" id="ARBA00005417"/>
    </source>
</evidence>
<protein>
    <submittedName>
        <fullName evidence="7">Diguanylate cyclase</fullName>
    </submittedName>
</protein>
<dbReference type="InterPro" id="IPR003593">
    <property type="entry name" value="AAA+_ATPase"/>
</dbReference>
<evidence type="ECO:0000256" key="3">
    <source>
        <dbReference type="ARBA" id="ARBA00022741"/>
    </source>
</evidence>
<accession>A0ABR5F464</accession>
<dbReference type="Gene3D" id="3.40.50.300">
    <property type="entry name" value="P-loop containing nucleotide triphosphate hydrolases"/>
    <property type="match status" value="1"/>
</dbReference>
<feature type="domain" description="ABC transporter" evidence="6">
    <location>
        <begin position="15"/>
        <end position="293"/>
    </location>
</feature>
<dbReference type="SUPFAM" id="SSF52540">
    <property type="entry name" value="P-loop containing nucleoside triphosphate hydrolases"/>
    <property type="match status" value="1"/>
</dbReference>
<evidence type="ECO:0000313" key="7">
    <source>
        <dbReference type="EMBL" id="KLL11498.1"/>
    </source>
</evidence>
<dbReference type="InterPro" id="IPR017871">
    <property type="entry name" value="ABC_transporter-like_CS"/>
</dbReference>
<name>A0ABR5F464_9ACTN</name>
<feature type="compositionally biased region" description="Gly residues" evidence="5">
    <location>
        <begin position="135"/>
        <end position="146"/>
    </location>
</feature>
<comment type="caution">
    <text evidence="7">The sequence shown here is derived from an EMBL/GenBank/DDBJ whole genome shotgun (WGS) entry which is preliminary data.</text>
</comment>
<dbReference type="InterPro" id="IPR003439">
    <property type="entry name" value="ABC_transporter-like_ATP-bd"/>
</dbReference>
<dbReference type="InterPro" id="IPR050319">
    <property type="entry name" value="ABC_transp_ATP-bind"/>
</dbReference>
<organism evidence="7 8">
    <name type="scientific">Protofrankia coriariae</name>
    <dbReference type="NCBI Taxonomy" id="1562887"/>
    <lineage>
        <taxon>Bacteria</taxon>
        <taxon>Bacillati</taxon>
        <taxon>Actinomycetota</taxon>
        <taxon>Actinomycetes</taxon>
        <taxon>Frankiales</taxon>
        <taxon>Frankiaceae</taxon>
        <taxon>Protofrankia</taxon>
    </lineage>
</organism>
<dbReference type="PANTHER" id="PTHR43776">
    <property type="entry name" value="TRANSPORT ATP-BINDING PROTEIN"/>
    <property type="match status" value="1"/>
</dbReference>
<dbReference type="PANTHER" id="PTHR43776:SF7">
    <property type="entry name" value="D,D-DIPEPTIDE TRANSPORT ATP-BINDING PROTEIN DDPF-RELATED"/>
    <property type="match status" value="1"/>
</dbReference>
<dbReference type="CDD" id="cd03257">
    <property type="entry name" value="ABC_NikE_OppD_transporters"/>
    <property type="match status" value="1"/>
</dbReference>
<comment type="similarity">
    <text evidence="1">Belongs to the ABC transporter superfamily.</text>
</comment>
<dbReference type="PROSITE" id="PS50893">
    <property type="entry name" value="ABC_TRANSPORTER_2"/>
    <property type="match status" value="1"/>
</dbReference>
<keyword evidence="8" id="KW-1185">Reference proteome</keyword>
<dbReference type="SMART" id="SM00382">
    <property type="entry name" value="AAA"/>
    <property type="match status" value="1"/>
</dbReference>
<reference evidence="7 8" key="1">
    <citation type="submission" date="2014-12" db="EMBL/GenBank/DDBJ databases">
        <title>Frankia sp. BMG5.1 draft genome.</title>
        <authorList>
            <person name="Gtari M."/>
            <person name="Ghodhbane-Gtari F."/>
            <person name="Nouioui I."/>
            <person name="Ktari A."/>
            <person name="Hezbri K."/>
            <person name="Mimouni W."/>
            <person name="Sbissi I."/>
            <person name="Ayari A."/>
            <person name="Yamanaka T."/>
            <person name="Normand P."/>
            <person name="Tisa L.S."/>
            <person name="Boudabous A."/>
        </authorList>
    </citation>
    <scope>NUCLEOTIDE SEQUENCE [LARGE SCALE GENOMIC DNA]</scope>
    <source>
        <strain evidence="7 8">BMG5.1</strain>
    </source>
</reference>
<evidence type="ECO:0000256" key="5">
    <source>
        <dbReference type="SAM" id="MobiDB-lite"/>
    </source>
</evidence>